<proteinExistence type="predicted"/>
<gene>
    <name evidence="2" type="ORF">Ptr86124_008157</name>
</gene>
<comment type="caution">
    <text evidence="2">The sequence shown here is derived from an EMBL/GenBank/DDBJ whole genome shotgun (WGS) entry which is preliminary data.</text>
</comment>
<organism evidence="2 3">
    <name type="scientific">Pyrenophora tritici-repentis</name>
    <dbReference type="NCBI Taxonomy" id="45151"/>
    <lineage>
        <taxon>Eukaryota</taxon>
        <taxon>Fungi</taxon>
        <taxon>Dikarya</taxon>
        <taxon>Ascomycota</taxon>
        <taxon>Pezizomycotina</taxon>
        <taxon>Dothideomycetes</taxon>
        <taxon>Pleosporomycetidae</taxon>
        <taxon>Pleosporales</taxon>
        <taxon>Pleosporineae</taxon>
        <taxon>Pleosporaceae</taxon>
        <taxon>Pyrenophora</taxon>
    </lineage>
</organism>
<sequence>MANGLSITSAPLRFLSKLRNKTNPYAQPHHPINHGHTEPTTCKAPAHVDLLAQAREAAGRDAVTGRRVVQVQRQAQSQSQTQQDEIEVVQSQTRSRPWKPKPKPKQHELSRQEAEAEKKAYLAWAAQRPQERGSPYASYEEFVREKVEKRGLGSSSGQGELAWVRGEFYAPGME</sequence>
<accession>A0A5M9LQ13</accession>
<protein>
    <submittedName>
        <fullName evidence="2">Uncharacterized protein</fullName>
    </submittedName>
</protein>
<dbReference type="Proteomes" id="UP000249757">
    <property type="component" value="Unassembled WGS sequence"/>
</dbReference>
<feature type="region of interest" description="Disordered" evidence="1">
    <location>
        <begin position="20"/>
        <end position="40"/>
    </location>
</feature>
<evidence type="ECO:0000313" key="2">
    <source>
        <dbReference type="EMBL" id="KAI1513137.1"/>
    </source>
</evidence>
<evidence type="ECO:0000313" key="3">
    <source>
        <dbReference type="Proteomes" id="UP000249757"/>
    </source>
</evidence>
<dbReference type="AlphaFoldDB" id="A0A5M9LQ13"/>
<evidence type="ECO:0000256" key="1">
    <source>
        <dbReference type="SAM" id="MobiDB-lite"/>
    </source>
</evidence>
<dbReference type="EMBL" id="NRDI02000010">
    <property type="protein sequence ID" value="KAI1513137.1"/>
    <property type="molecule type" value="Genomic_DNA"/>
</dbReference>
<keyword evidence="3" id="KW-1185">Reference proteome</keyword>
<name>A0A5M9LQ13_9PLEO</name>
<dbReference type="OrthoDB" id="3782326at2759"/>
<feature type="region of interest" description="Disordered" evidence="1">
    <location>
        <begin position="61"/>
        <end position="117"/>
    </location>
</feature>
<feature type="compositionally biased region" description="Basic and acidic residues" evidence="1">
    <location>
        <begin position="105"/>
        <end position="117"/>
    </location>
</feature>
<feature type="compositionally biased region" description="Low complexity" evidence="1">
    <location>
        <begin position="65"/>
        <end position="83"/>
    </location>
</feature>
<reference evidence="3" key="1">
    <citation type="journal article" date="2022" name="Microb. Genom.">
        <title>A global pangenome for the wheat fungal pathogen Pyrenophora tritici-repentis and prediction of effector protein structural homology.</title>
        <authorList>
            <person name="Moolhuijzen P.M."/>
            <person name="See P.T."/>
            <person name="Shi G."/>
            <person name="Powell H.R."/>
            <person name="Cockram J."/>
            <person name="Jorgensen L.N."/>
            <person name="Benslimane H."/>
            <person name="Strelkov S.E."/>
            <person name="Turner J."/>
            <person name="Liu Z."/>
            <person name="Moffat C.S."/>
        </authorList>
    </citation>
    <scope>NUCLEOTIDE SEQUENCE [LARGE SCALE GENOMIC DNA]</scope>
</reference>